<evidence type="ECO:0000313" key="4">
    <source>
        <dbReference type="Proteomes" id="UP001154420"/>
    </source>
</evidence>
<gene>
    <name evidence="3" type="ORF">D5281_00800</name>
</gene>
<keyword evidence="1" id="KW-1133">Transmembrane helix</keyword>
<dbReference type="InterPro" id="IPR008756">
    <property type="entry name" value="Peptidase_M56"/>
</dbReference>
<accession>A0A9X5BC25</accession>
<comment type="caution">
    <text evidence="3">The sequence shown here is derived from an EMBL/GenBank/DDBJ whole genome shotgun (WGS) entry which is preliminary data.</text>
</comment>
<keyword evidence="1" id="KW-0812">Transmembrane</keyword>
<dbReference type="CDD" id="cd07341">
    <property type="entry name" value="M56_BlaR1_MecR1_like"/>
    <property type="match status" value="1"/>
</dbReference>
<evidence type="ECO:0000256" key="1">
    <source>
        <dbReference type="SAM" id="Phobius"/>
    </source>
</evidence>
<organism evidence="3 4">
    <name type="scientific">Parablautia muri</name>
    <dbReference type="NCBI Taxonomy" id="2320879"/>
    <lineage>
        <taxon>Bacteria</taxon>
        <taxon>Bacillati</taxon>
        <taxon>Bacillota</taxon>
        <taxon>Clostridia</taxon>
        <taxon>Lachnospirales</taxon>
        <taxon>Lachnospiraceae</taxon>
        <taxon>Parablautia</taxon>
    </lineage>
</organism>
<feature type="domain" description="Peptidase M56" evidence="2">
    <location>
        <begin position="8"/>
        <end position="280"/>
    </location>
</feature>
<proteinExistence type="predicted"/>
<evidence type="ECO:0000259" key="2">
    <source>
        <dbReference type="Pfam" id="PF05569"/>
    </source>
</evidence>
<dbReference type="EMBL" id="QZDT01000001">
    <property type="protein sequence ID" value="NBJ91156.1"/>
    <property type="molecule type" value="Genomic_DNA"/>
</dbReference>
<keyword evidence="1" id="KW-0472">Membrane</keyword>
<protein>
    <submittedName>
        <fullName evidence="3">M56 family metallopeptidase</fullName>
    </submittedName>
</protein>
<dbReference type="PANTHER" id="PTHR34978">
    <property type="entry name" value="POSSIBLE SENSOR-TRANSDUCER PROTEIN BLAR"/>
    <property type="match status" value="1"/>
</dbReference>
<keyword evidence="4" id="KW-1185">Reference proteome</keyword>
<reference evidence="3" key="1">
    <citation type="submission" date="2018-09" db="EMBL/GenBank/DDBJ databases">
        <title>Murine metabolic-syndrome-specific gut microbial biobank.</title>
        <authorList>
            <person name="Liu C."/>
        </authorList>
    </citation>
    <scope>NUCLEOTIDE SEQUENCE</scope>
    <source>
        <strain evidence="3">D42-62</strain>
    </source>
</reference>
<dbReference type="PANTHER" id="PTHR34978:SF3">
    <property type="entry name" value="SLR0241 PROTEIN"/>
    <property type="match status" value="1"/>
</dbReference>
<dbReference type="Pfam" id="PF05569">
    <property type="entry name" value="Peptidase_M56"/>
    <property type="match status" value="1"/>
</dbReference>
<dbReference type="InterPro" id="IPR052173">
    <property type="entry name" value="Beta-lactam_resp_regulator"/>
</dbReference>
<name>A0A9X5BC25_9FIRM</name>
<feature type="transmembrane region" description="Helical" evidence="1">
    <location>
        <begin position="6"/>
        <end position="26"/>
    </location>
</feature>
<sequence>MKWSEPMNLLQMSLSASVLILMAVAFRKFFSDRIPRTVFSLLWLLAWWKLMISAPMGFPVPAAHSLSGKMPDITAALPFSAGTWQTAGAGPDFGWNLLKILWLCGAVAVSLYIAYLHAASMKKYRTAILLKESSWIPMWLEQKRSFRRITVRVSDEIDSPLTYGIFFPVILLPKQTDWADKESMKLILEHEAAHIRHLDALKKLCLNISCVCHWFNPLVWLMAALACRDMELACDEAVVRAVGGENRKLYADLLVELEAKRAGIHLLTSGFGQSLMKERVLHIMNRKEKVSLTGILFSLAMVISYITVYGAMPSGTFSLNFRKDDPTLGGIFELYSVEEYQRIVDAVKVDRGEKDPDAVAMERDLNRLKADNGKGEYVIHKGAFLMETETVMVSFNPTIVMRPELVNRNVLLTAETYRNDMAEVAEILDDAIADGFLTEAQRKRVMDKMEENLAGIESAPVP</sequence>
<evidence type="ECO:0000313" key="3">
    <source>
        <dbReference type="EMBL" id="NBJ91156.1"/>
    </source>
</evidence>
<feature type="transmembrane region" description="Helical" evidence="1">
    <location>
        <begin position="290"/>
        <end position="312"/>
    </location>
</feature>
<feature type="transmembrane region" description="Helical" evidence="1">
    <location>
        <begin position="100"/>
        <end position="118"/>
    </location>
</feature>
<dbReference type="AlphaFoldDB" id="A0A9X5BC25"/>
<dbReference type="Proteomes" id="UP001154420">
    <property type="component" value="Unassembled WGS sequence"/>
</dbReference>
<feature type="transmembrane region" description="Helical" evidence="1">
    <location>
        <begin position="38"/>
        <end position="58"/>
    </location>
</feature>